<protein>
    <submittedName>
        <fullName evidence="1">Uncharacterized protein</fullName>
    </submittedName>
</protein>
<dbReference type="Proteomes" id="UP000233469">
    <property type="component" value="Unassembled WGS sequence"/>
</dbReference>
<accession>A0A2N1KUS0</accession>
<dbReference type="AlphaFoldDB" id="A0A2N1KUS0"/>
<evidence type="ECO:0000313" key="2">
    <source>
        <dbReference type="Proteomes" id="UP000233469"/>
    </source>
</evidence>
<proteinExistence type="predicted"/>
<dbReference type="EMBL" id="LLXL01010209">
    <property type="protein sequence ID" value="PKK40893.1"/>
    <property type="molecule type" value="Genomic_DNA"/>
</dbReference>
<organism evidence="1 2">
    <name type="scientific">Rhizophagus irregularis</name>
    <dbReference type="NCBI Taxonomy" id="588596"/>
    <lineage>
        <taxon>Eukaryota</taxon>
        <taxon>Fungi</taxon>
        <taxon>Fungi incertae sedis</taxon>
        <taxon>Mucoromycota</taxon>
        <taxon>Glomeromycotina</taxon>
        <taxon>Glomeromycetes</taxon>
        <taxon>Glomerales</taxon>
        <taxon>Glomeraceae</taxon>
        <taxon>Rhizophagus</taxon>
    </lineage>
</organism>
<comment type="caution">
    <text evidence="1">The sequence shown here is derived from an EMBL/GenBank/DDBJ whole genome shotgun (WGS) entry which is preliminary data.</text>
</comment>
<reference evidence="1 2" key="2">
    <citation type="submission" date="2017-10" db="EMBL/GenBank/DDBJ databases">
        <title>Extensive intraspecific genome diversity in a model arbuscular mycorrhizal fungus.</title>
        <authorList>
            <person name="Chen E.C.H."/>
            <person name="Morin E."/>
            <person name="Baudet D."/>
            <person name="Noel J."/>
            <person name="Ndikumana S."/>
            <person name="Charron P."/>
            <person name="St-Onge C."/>
            <person name="Giorgi J."/>
            <person name="Grigoriev I.V."/>
            <person name="Roux C."/>
            <person name="Martin F.M."/>
            <person name="Corradi N."/>
        </authorList>
    </citation>
    <scope>NUCLEOTIDE SEQUENCE [LARGE SCALE GENOMIC DNA]</scope>
    <source>
        <strain evidence="1 2">C2</strain>
    </source>
</reference>
<gene>
    <name evidence="1" type="ORF">RhiirC2_805212</name>
</gene>
<reference evidence="1 2" key="1">
    <citation type="submission" date="2016-04" db="EMBL/GenBank/DDBJ databases">
        <title>Genome analyses suggest a sexual origin of heterokaryosis in a supposedly ancient asexual fungus.</title>
        <authorList>
            <person name="Ropars J."/>
            <person name="Sedzielewska K."/>
            <person name="Noel J."/>
            <person name="Charron P."/>
            <person name="Farinelli L."/>
            <person name="Marton T."/>
            <person name="Kruger M."/>
            <person name="Pelin A."/>
            <person name="Brachmann A."/>
            <person name="Corradi N."/>
        </authorList>
    </citation>
    <scope>NUCLEOTIDE SEQUENCE [LARGE SCALE GENOMIC DNA]</scope>
    <source>
        <strain evidence="1 2">C2</strain>
    </source>
</reference>
<sequence length="67" mass="7608">MSTSGQKFSCNEVYEAIQAIVTCIQTTSRLWVLKIKNTNGRLYFDMALKLDLAKLGGYQRSNPLSQY</sequence>
<evidence type="ECO:0000313" key="1">
    <source>
        <dbReference type="EMBL" id="PKK40893.1"/>
    </source>
</evidence>
<name>A0A2N1KUS0_9GLOM</name>